<dbReference type="InterPro" id="IPR016039">
    <property type="entry name" value="Thiolase-like"/>
</dbReference>
<dbReference type="GO" id="GO:0009922">
    <property type="term" value="F:fatty acid elongase activity"/>
    <property type="evidence" value="ECO:0007669"/>
    <property type="project" value="UniProtKB-EC"/>
</dbReference>
<comment type="caution">
    <text evidence="4">The sequence shown here is derived from an EMBL/GenBank/DDBJ whole genome shotgun (WGS) entry which is preliminary data.</text>
</comment>
<reference evidence="4 5" key="1">
    <citation type="submission" date="2020-10" db="EMBL/GenBank/DDBJ databases">
        <title>Plant Genome Project.</title>
        <authorList>
            <person name="Zhang R.-G."/>
        </authorList>
    </citation>
    <scope>NUCLEOTIDE SEQUENCE [LARGE SCALE GENOMIC DNA]</scope>
    <source>
        <strain evidence="4">FAFU-HL-1</strain>
        <tissue evidence="4">Leaf</tissue>
    </source>
</reference>
<dbReference type="OrthoDB" id="1929806at2759"/>
<dbReference type="InterPro" id="IPR013601">
    <property type="entry name" value="FAE1_typ3_polyketide_synth"/>
</dbReference>
<proteinExistence type="predicted"/>
<dbReference type="GO" id="GO:0016020">
    <property type="term" value="C:membrane"/>
    <property type="evidence" value="ECO:0007669"/>
    <property type="project" value="InterPro"/>
</dbReference>
<feature type="domain" description="FAE" evidence="3">
    <location>
        <begin position="1"/>
        <end position="88"/>
    </location>
</feature>
<evidence type="ECO:0000259" key="3">
    <source>
        <dbReference type="Pfam" id="PF08392"/>
    </source>
</evidence>
<dbReference type="Pfam" id="PF08392">
    <property type="entry name" value="FAE1_CUT1_RppA"/>
    <property type="match status" value="1"/>
</dbReference>
<evidence type="ECO:0000256" key="2">
    <source>
        <dbReference type="ARBA" id="ARBA00047375"/>
    </source>
</evidence>
<gene>
    <name evidence="4" type="ORF">SADUNF_Sadunf16G0214800</name>
</gene>
<accession>A0A835JFK7</accession>
<dbReference type="Gene3D" id="3.40.47.10">
    <property type="match status" value="1"/>
</dbReference>
<keyword evidence="1" id="KW-0012">Acyltransferase</keyword>
<keyword evidence="1" id="KW-0808">Transferase</keyword>
<sequence>MGCSAGIIAVDLARDRLQANPNNYAVAVSTAMVGYNWYPGRDRSMLLSNYLFRMGCSAVLLSNRRHAKYRLERLVRTHKGADDRSLRIMKRSPFQSFLFHMDLTQRAQHLNPFATHLGTCP</sequence>
<evidence type="ECO:0000313" key="5">
    <source>
        <dbReference type="Proteomes" id="UP000657918"/>
    </source>
</evidence>
<comment type="catalytic activity">
    <reaction evidence="2">
        <text>a very-long-chain acyl-CoA + malonyl-CoA + H(+) = a very-long-chain 3-oxoacyl-CoA + CO2 + CoA</text>
        <dbReference type="Rhea" id="RHEA:32727"/>
        <dbReference type="ChEBI" id="CHEBI:15378"/>
        <dbReference type="ChEBI" id="CHEBI:16526"/>
        <dbReference type="ChEBI" id="CHEBI:57287"/>
        <dbReference type="ChEBI" id="CHEBI:57384"/>
        <dbReference type="ChEBI" id="CHEBI:90725"/>
        <dbReference type="ChEBI" id="CHEBI:90736"/>
        <dbReference type="EC" id="2.3.1.199"/>
    </reaction>
</comment>
<name>A0A835JFK7_9ROSI</name>
<dbReference type="EMBL" id="JADGMS010000016">
    <property type="protein sequence ID" value="KAF9666295.1"/>
    <property type="molecule type" value="Genomic_DNA"/>
</dbReference>
<dbReference type="SUPFAM" id="SSF53901">
    <property type="entry name" value="Thiolase-like"/>
    <property type="match status" value="1"/>
</dbReference>
<dbReference type="Proteomes" id="UP000657918">
    <property type="component" value="Chromosome 16"/>
</dbReference>
<dbReference type="PANTHER" id="PTHR31561">
    <property type="entry name" value="3-KETOACYL-COA SYNTHASE"/>
    <property type="match status" value="1"/>
</dbReference>
<dbReference type="GO" id="GO:0006633">
    <property type="term" value="P:fatty acid biosynthetic process"/>
    <property type="evidence" value="ECO:0007669"/>
    <property type="project" value="InterPro"/>
</dbReference>
<organism evidence="4 5">
    <name type="scientific">Salix dunnii</name>
    <dbReference type="NCBI Taxonomy" id="1413687"/>
    <lineage>
        <taxon>Eukaryota</taxon>
        <taxon>Viridiplantae</taxon>
        <taxon>Streptophyta</taxon>
        <taxon>Embryophyta</taxon>
        <taxon>Tracheophyta</taxon>
        <taxon>Spermatophyta</taxon>
        <taxon>Magnoliopsida</taxon>
        <taxon>eudicotyledons</taxon>
        <taxon>Gunneridae</taxon>
        <taxon>Pentapetalae</taxon>
        <taxon>rosids</taxon>
        <taxon>fabids</taxon>
        <taxon>Malpighiales</taxon>
        <taxon>Salicaceae</taxon>
        <taxon>Saliceae</taxon>
        <taxon>Salix</taxon>
    </lineage>
</organism>
<dbReference type="InterPro" id="IPR012392">
    <property type="entry name" value="3-ktacl-CoA_syn"/>
</dbReference>
<protein>
    <recommendedName>
        <fullName evidence="3">FAE domain-containing protein</fullName>
    </recommendedName>
</protein>
<evidence type="ECO:0000256" key="1">
    <source>
        <dbReference type="ARBA" id="ARBA00023315"/>
    </source>
</evidence>
<evidence type="ECO:0000313" key="4">
    <source>
        <dbReference type="EMBL" id="KAF9666295.1"/>
    </source>
</evidence>
<dbReference type="AlphaFoldDB" id="A0A835JFK7"/>
<keyword evidence="5" id="KW-1185">Reference proteome</keyword>